<comment type="caution">
    <text evidence="1">The sequence shown here is derived from an EMBL/GenBank/DDBJ whole genome shotgun (WGS) entry which is preliminary data.</text>
</comment>
<name>A0AAW0M7T4_QUESU</name>
<accession>A0AAW0M7T4</accession>
<protein>
    <submittedName>
        <fullName evidence="1">Uncharacterized protein</fullName>
    </submittedName>
</protein>
<dbReference type="AlphaFoldDB" id="A0AAW0M7T4"/>
<dbReference type="EMBL" id="PKMF04000011">
    <property type="protein sequence ID" value="KAK7859705.1"/>
    <property type="molecule type" value="Genomic_DNA"/>
</dbReference>
<dbReference type="Proteomes" id="UP000237347">
    <property type="component" value="Unassembled WGS sequence"/>
</dbReference>
<evidence type="ECO:0000313" key="1">
    <source>
        <dbReference type="EMBL" id="KAK7859705.1"/>
    </source>
</evidence>
<gene>
    <name evidence="1" type="ORF">CFP56_004738</name>
</gene>
<reference evidence="1 2" key="1">
    <citation type="journal article" date="2018" name="Sci. Data">
        <title>The draft genome sequence of cork oak.</title>
        <authorList>
            <person name="Ramos A.M."/>
            <person name="Usie A."/>
            <person name="Barbosa P."/>
            <person name="Barros P.M."/>
            <person name="Capote T."/>
            <person name="Chaves I."/>
            <person name="Simoes F."/>
            <person name="Abreu I."/>
            <person name="Carrasquinho I."/>
            <person name="Faro C."/>
            <person name="Guimaraes J.B."/>
            <person name="Mendonca D."/>
            <person name="Nobrega F."/>
            <person name="Rodrigues L."/>
            <person name="Saibo N.J.M."/>
            <person name="Varela M.C."/>
            <person name="Egas C."/>
            <person name="Matos J."/>
            <person name="Miguel C.M."/>
            <person name="Oliveira M.M."/>
            <person name="Ricardo C.P."/>
            <person name="Goncalves S."/>
        </authorList>
    </citation>
    <scope>NUCLEOTIDE SEQUENCE [LARGE SCALE GENOMIC DNA]</scope>
    <source>
        <strain evidence="2">cv. HL8</strain>
    </source>
</reference>
<sequence>MIPNLFSQITAADYNCNNEEDATRVGCYLVSTNKMACGYRFTFLSVRYLRICNTALSNDTNAVLEPD</sequence>
<organism evidence="1 2">
    <name type="scientific">Quercus suber</name>
    <name type="common">Cork oak</name>
    <dbReference type="NCBI Taxonomy" id="58331"/>
    <lineage>
        <taxon>Eukaryota</taxon>
        <taxon>Viridiplantae</taxon>
        <taxon>Streptophyta</taxon>
        <taxon>Embryophyta</taxon>
        <taxon>Tracheophyta</taxon>
        <taxon>Spermatophyta</taxon>
        <taxon>Magnoliopsida</taxon>
        <taxon>eudicotyledons</taxon>
        <taxon>Gunneridae</taxon>
        <taxon>Pentapetalae</taxon>
        <taxon>rosids</taxon>
        <taxon>fabids</taxon>
        <taxon>Fagales</taxon>
        <taxon>Fagaceae</taxon>
        <taxon>Quercus</taxon>
    </lineage>
</organism>
<evidence type="ECO:0000313" key="2">
    <source>
        <dbReference type="Proteomes" id="UP000237347"/>
    </source>
</evidence>
<proteinExistence type="predicted"/>
<keyword evidence="2" id="KW-1185">Reference proteome</keyword>